<feature type="transmembrane region" description="Helical" evidence="6">
    <location>
        <begin position="311"/>
        <end position="331"/>
    </location>
</feature>
<accession>A0A8E2E4W6</accession>
<feature type="transmembrane region" description="Helical" evidence="6">
    <location>
        <begin position="271"/>
        <end position="290"/>
    </location>
</feature>
<dbReference type="PANTHER" id="PTHR23501">
    <property type="entry name" value="MAJOR FACILITATOR SUPERFAMILY"/>
    <property type="match status" value="1"/>
</dbReference>
<dbReference type="InterPro" id="IPR020846">
    <property type="entry name" value="MFS_dom"/>
</dbReference>
<feature type="transmembrane region" description="Helical" evidence="6">
    <location>
        <begin position="377"/>
        <end position="396"/>
    </location>
</feature>
<dbReference type="AlphaFoldDB" id="A0A8E2E4W6"/>
<evidence type="ECO:0000259" key="7">
    <source>
        <dbReference type="PROSITE" id="PS50850"/>
    </source>
</evidence>
<dbReference type="InterPro" id="IPR010573">
    <property type="entry name" value="MFS_Str1/Tri12-like"/>
</dbReference>
<feature type="transmembrane region" description="Helical" evidence="6">
    <location>
        <begin position="133"/>
        <end position="152"/>
    </location>
</feature>
<dbReference type="SUPFAM" id="SSF103473">
    <property type="entry name" value="MFS general substrate transporter"/>
    <property type="match status" value="1"/>
</dbReference>
<feature type="domain" description="Major facilitator superfamily (MFS) profile" evidence="7">
    <location>
        <begin position="44"/>
        <end position="556"/>
    </location>
</feature>
<proteinExistence type="predicted"/>
<dbReference type="InterPro" id="IPR005829">
    <property type="entry name" value="Sugar_transporter_CS"/>
</dbReference>
<sequence length="581" mass="61820">MADPEKNGVDQIEAVPVDTGITRFEIDGDGLPPGYFRSAYFIGSMAAICLGFFGGVGGFALAAPILSAINEDIGPDPNIVWVALSFTLTSAVCITIVGRVSDIFGRRWVFIGGAICGVVGSIVCATAKDVTSLIAGTAIIGIAASTQLSYFYVMGELVPMKHRFAANSMVYFFQIPANALAPVISDSFIIYHPTVGWRGSYYLLVVVDSLALICWVLFYHPPTFHMKHRNESLLKYIKNFDYIGTTMYTGGLLILLMGLNWGGVSWPWSSARVIATIVVGFVTLVIFVLWETYMNLTEPLVPMVVFRNIPWNAATVLSGLGASIYYAFAIVWPQMVGTMYADTTSPIATAWLSSVSGLGWVFGVISGGLVARRVTHIKWQCVLAISLGGLFFGLVATCNPDTRSRACAFVAIGSCFVGWTESLAITAVTVTAYDQSELGSSGGVAGSIRYLITSIATTVYTVTLTNRQAQEIPPRVTSAVEAAGLPPSSVAAFIKALSGGASALDKVPGVTPRILAAGTRAYQEGNSSAFRTVFLSTIAFTGVALISALFLPDLEALMSNKVATTLGTEKASDSETESPRQ</sequence>
<dbReference type="Proteomes" id="UP000250266">
    <property type="component" value="Unassembled WGS sequence"/>
</dbReference>
<keyword evidence="3 6" id="KW-0812">Transmembrane</keyword>
<feature type="transmembrane region" description="Helical" evidence="6">
    <location>
        <begin position="164"/>
        <end position="181"/>
    </location>
</feature>
<feature type="transmembrane region" description="Helical" evidence="6">
    <location>
        <begin position="201"/>
        <end position="219"/>
    </location>
</feature>
<evidence type="ECO:0000256" key="5">
    <source>
        <dbReference type="ARBA" id="ARBA00023136"/>
    </source>
</evidence>
<comment type="subcellular location">
    <subcellularLocation>
        <location evidence="1">Membrane</location>
        <topology evidence="1">Multi-pass membrane protein</topology>
    </subcellularLocation>
</comment>
<keyword evidence="4 6" id="KW-1133">Transmembrane helix</keyword>
<dbReference type="PANTHER" id="PTHR23501:SF109">
    <property type="entry name" value="MAJOR FACILITATOR SUPERFAMILY (MFS) PROFILE DOMAIN-CONTAINING PROTEIN-RELATED"/>
    <property type="match status" value="1"/>
</dbReference>
<feature type="transmembrane region" description="Helical" evidence="6">
    <location>
        <begin position="78"/>
        <end position="97"/>
    </location>
</feature>
<dbReference type="OrthoDB" id="4161376at2759"/>
<dbReference type="CDD" id="cd06179">
    <property type="entry name" value="MFS_TRI12_like"/>
    <property type="match status" value="1"/>
</dbReference>
<feature type="transmembrane region" description="Helical" evidence="6">
    <location>
        <begin position="240"/>
        <end position="259"/>
    </location>
</feature>
<gene>
    <name evidence="8" type="ORF">K432DRAFT_304224</name>
</gene>
<dbReference type="InterPro" id="IPR053791">
    <property type="entry name" value="MFS_Tri12-like"/>
</dbReference>
<protein>
    <submittedName>
        <fullName evidence="8">MFS general substrate transporter</fullName>
    </submittedName>
</protein>
<evidence type="ECO:0000256" key="2">
    <source>
        <dbReference type="ARBA" id="ARBA00022448"/>
    </source>
</evidence>
<dbReference type="Gene3D" id="1.20.1250.20">
    <property type="entry name" value="MFS general substrate transporter like domains"/>
    <property type="match status" value="1"/>
</dbReference>
<dbReference type="EMBL" id="KV745128">
    <property type="protein sequence ID" value="OCK77436.1"/>
    <property type="molecule type" value="Genomic_DNA"/>
</dbReference>
<feature type="transmembrane region" description="Helical" evidence="6">
    <location>
        <begin position="351"/>
        <end position="370"/>
    </location>
</feature>
<keyword evidence="5 6" id="KW-0472">Membrane</keyword>
<reference evidence="8 9" key="1">
    <citation type="journal article" date="2016" name="Nat. Commun.">
        <title>Ectomycorrhizal ecology is imprinted in the genome of the dominant symbiotic fungus Cenococcum geophilum.</title>
        <authorList>
            <consortium name="DOE Joint Genome Institute"/>
            <person name="Peter M."/>
            <person name="Kohler A."/>
            <person name="Ohm R.A."/>
            <person name="Kuo A."/>
            <person name="Krutzmann J."/>
            <person name="Morin E."/>
            <person name="Arend M."/>
            <person name="Barry K.W."/>
            <person name="Binder M."/>
            <person name="Choi C."/>
            <person name="Clum A."/>
            <person name="Copeland A."/>
            <person name="Grisel N."/>
            <person name="Haridas S."/>
            <person name="Kipfer T."/>
            <person name="LaButti K."/>
            <person name="Lindquist E."/>
            <person name="Lipzen A."/>
            <person name="Maire R."/>
            <person name="Meier B."/>
            <person name="Mihaltcheva S."/>
            <person name="Molinier V."/>
            <person name="Murat C."/>
            <person name="Poggeler S."/>
            <person name="Quandt C.A."/>
            <person name="Sperisen C."/>
            <person name="Tritt A."/>
            <person name="Tisserant E."/>
            <person name="Crous P.W."/>
            <person name="Henrissat B."/>
            <person name="Nehls U."/>
            <person name="Egli S."/>
            <person name="Spatafora J.W."/>
            <person name="Grigoriev I.V."/>
            <person name="Martin F.M."/>
        </authorList>
    </citation>
    <scope>NUCLEOTIDE SEQUENCE [LARGE SCALE GENOMIC DNA]</scope>
    <source>
        <strain evidence="8 9">CBS 459.81</strain>
    </source>
</reference>
<dbReference type="GO" id="GO:0022857">
    <property type="term" value="F:transmembrane transporter activity"/>
    <property type="evidence" value="ECO:0007669"/>
    <property type="project" value="InterPro"/>
</dbReference>
<organism evidence="8 9">
    <name type="scientific">Lepidopterella palustris CBS 459.81</name>
    <dbReference type="NCBI Taxonomy" id="1314670"/>
    <lineage>
        <taxon>Eukaryota</taxon>
        <taxon>Fungi</taxon>
        <taxon>Dikarya</taxon>
        <taxon>Ascomycota</taxon>
        <taxon>Pezizomycotina</taxon>
        <taxon>Dothideomycetes</taxon>
        <taxon>Pleosporomycetidae</taxon>
        <taxon>Mytilinidiales</taxon>
        <taxon>Argynnaceae</taxon>
        <taxon>Lepidopterella</taxon>
    </lineage>
</organism>
<feature type="transmembrane region" description="Helical" evidence="6">
    <location>
        <begin position="533"/>
        <end position="551"/>
    </location>
</feature>
<dbReference type="PROSITE" id="PS50850">
    <property type="entry name" value="MFS"/>
    <property type="match status" value="1"/>
</dbReference>
<dbReference type="GO" id="GO:0005886">
    <property type="term" value="C:plasma membrane"/>
    <property type="evidence" value="ECO:0007669"/>
    <property type="project" value="TreeGrafter"/>
</dbReference>
<evidence type="ECO:0000313" key="9">
    <source>
        <dbReference type="Proteomes" id="UP000250266"/>
    </source>
</evidence>
<keyword evidence="2" id="KW-0813">Transport</keyword>
<evidence type="ECO:0000313" key="8">
    <source>
        <dbReference type="EMBL" id="OCK77436.1"/>
    </source>
</evidence>
<dbReference type="InterPro" id="IPR036259">
    <property type="entry name" value="MFS_trans_sf"/>
</dbReference>
<dbReference type="PROSITE" id="PS00216">
    <property type="entry name" value="SUGAR_TRANSPORT_1"/>
    <property type="match status" value="1"/>
</dbReference>
<evidence type="ECO:0000256" key="4">
    <source>
        <dbReference type="ARBA" id="ARBA00022989"/>
    </source>
</evidence>
<evidence type="ECO:0000256" key="3">
    <source>
        <dbReference type="ARBA" id="ARBA00022692"/>
    </source>
</evidence>
<feature type="transmembrane region" description="Helical" evidence="6">
    <location>
        <begin position="40"/>
        <end position="66"/>
    </location>
</feature>
<dbReference type="Pfam" id="PF06609">
    <property type="entry name" value="TRI12"/>
    <property type="match status" value="1"/>
</dbReference>
<evidence type="ECO:0000256" key="1">
    <source>
        <dbReference type="ARBA" id="ARBA00004141"/>
    </source>
</evidence>
<evidence type="ECO:0000256" key="6">
    <source>
        <dbReference type="SAM" id="Phobius"/>
    </source>
</evidence>
<keyword evidence="9" id="KW-1185">Reference proteome</keyword>
<name>A0A8E2E4W6_9PEZI</name>
<feature type="transmembrane region" description="Helical" evidence="6">
    <location>
        <begin position="109"/>
        <end position="127"/>
    </location>
</feature>